<protein>
    <submittedName>
        <fullName evidence="11">Uncharacterized protein</fullName>
    </submittedName>
</protein>
<dbReference type="GO" id="GO:0005886">
    <property type="term" value="C:plasma membrane"/>
    <property type="evidence" value="ECO:0007669"/>
    <property type="project" value="UniProtKB-SubCell"/>
</dbReference>
<keyword evidence="3" id="KW-0813">Transport</keyword>
<keyword evidence="6" id="KW-0375">Hydrogen ion transport</keyword>
<evidence type="ECO:0000256" key="5">
    <source>
        <dbReference type="ARBA" id="ARBA00022692"/>
    </source>
</evidence>
<comment type="subcellular location">
    <subcellularLocation>
        <location evidence="1">Cell membrane</location>
        <topology evidence="1">Multi-pass membrane protein</topology>
    </subcellularLocation>
</comment>
<evidence type="ECO:0000256" key="6">
    <source>
        <dbReference type="ARBA" id="ARBA00022781"/>
    </source>
</evidence>
<evidence type="ECO:0000256" key="1">
    <source>
        <dbReference type="ARBA" id="ARBA00004651"/>
    </source>
</evidence>
<comment type="similarity">
    <text evidence="2">Belongs to the otopetrin family.</text>
</comment>
<organism evidence="11 12">
    <name type="scientific">Owenia fusiformis</name>
    <name type="common">Polychaete worm</name>
    <dbReference type="NCBI Taxonomy" id="6347"/>
    <lineage>
        <taxon>Eukaryota</taxon>
        <taxon>Metazoa</taxon>
        <taxon>Spiralia</taxon>
        <taxon>Lophotrochozoa</taxon>
        <taxon>Annelida</taxon>
        <taxon>Polychaeta</taxon>
        <taxon>Sedentaria</taxon>
        <taxon>Canalipalpata</taxon>
        <taxon>Sabellida</taxon>
        <taxon>Oweniida</taxon>
        <taxon>Oweniidae</taxon>
        <taxon>Owenia</taxon>
    </lineage>
</organism>
<dbReference type="OrthoDB" id="6429739at2759"/>
<keyword evidence="4" id="KW-1003">Cell membrane</keyword>
<accession>A0A8J1U9S7</accession>
<proteinExistence type="inferred from homology"/>
<keyword evidence="10" id="KW-0407">Ion channel</keyword>
<evidence type="ECO:0000256" key="4">
    <source>
        <dbReference type="ARBA" id="ARBA00022475"/>
    </source>
</evidence>
<dbReference type="PANTHER" id="PTHR21522:SF32">
    <property type="entry name" value="OTOPETRIN-2"/>
    <property type="match status" value="1"/>
</dbReference>
<dbReference type="PANTHER" id="PTHR21522">
    <property type="entry name" value="PROTON CHANNEL OTOP"/>
    <property type="match status" value="1"/>
</dbReference>
<dbReference type="Pfam" id="PF03189">
    <property type="entry name" value="Otopetrin"/>
    <property type="match status" value="1"/>
</dbReference>
<comment type="caution">
    <text evidence="11">The sequence shown here is derived from an EMBL/GenBank/DDBJ whole genome shotgun (WGS) entry which is preliminary data.</text>
</comment>
<keyword evidence="12" id="KW-1185">Reference proteome</keyword>
<evidence type="ECO:0000256" key="10">
    <source>
        <dbReference type="ARBA" id="ARBA00023303"/>
    </source>
</evidence>
<dbReference type="InterPro" id="IPR004878">
    <property type="entry name" value="Otopetrin"/>
</dbReference>
<evidence type="ECO:0000256" key="3">
    <source>
        <dbReference type="ARBA" id="ARBA00022448"/>
    </source>
</evidence>
<reference evidence="11" key="1">
    <citation type="submission" date="2022-03" db="EMBL/GenBank/DDBJ databases">
        <authorList>
            <person name="Martin C."/>
        </authorList>
    </citation>
    <scope>NUCLEOTIDE SEQUENCE</scope>
</reference>
<evidence type="ECO:0000313" key="11">
    <source>
        <dbReference type="EMBL" id="CAH1773386.1"/>
    </source>
</evidence>
<dbReference type="Proteomes" id="UP000749559">
    <property type="component" value="Unassembled WGS sequence"/>
</dbReference>
<dbReference type="EMBL" id="CAIIXF020000001">
    <property type="protein sequence ID" value="CAH1773386.1"/>
    <property type="molecule type" value="Genomic_DNA"/>
</dbReference>
<name>A0A8J1U9S7_OWEFU</name>
<dbReference type="GO" id="GO:0015252">
    <property type="term" value="F:proton channel activity"/>
    <property type="evidence" value="ECO:0007669"/>
    <property type="project" value="InterPro"/>
</dbReference>
<evidence type="ECO:0000256" key="9">
    <source>
        <dbReference type="ARBA" id="ARBA00023136"/>
    </source>
</evidence>
<keyword evidence="8" id="KW-0406">Ion transport</keyword>
<sequence length="607" mass="66765">MSGTVSLNQNWTLAPKVRDQNGNDELNGFTSPLPRSGSIIVSHHSPEKISAMKKEGNRDNLYHIAAFYCLLMGLLGLVFPVTEALTNKWLKLDYVGGFNIYMSVVSIIVMLIIQFVLLREKKVKKKEVIATRRASRLGSIESSFKEIDPSDLGSQMTLHRHSITTTVSEEEIPFEQSKHGAGFYIRVGAIGFGLGKLLFNGLNLANLAGPECRNVVMSVDVGCGLLFTFLQTFFLFKNSGLCVYKYRNIVAFGLLHVLATNMCVWVRAIISEALETIEEHGHISDNSSSGHLYSSPEDSVMFVEAGGGGHSSVVTGCDRGKSIVDSVAPYLFPFIIEYSIIAAALSFRIFTNIGLAVKPSSESDGSERNHADHHPVENSVDCTKANKGIFAGLIIFILGVVGLIMYMVLLKEEQQYTNAIYAYYITEIGMLAILLVAVILAIYKLKELYVMALPDDIENALLVIGLVGLVANDLFGLMAAITSWDKAPVAHGLHLAESLLSSIQALAQIVFITDALRRRLGTKSHFLDKPGRGIVTFLIIGNVTLWITQSIQVKQAGVNEPEAEVFGHVAWAILDHITDPLRIFFRFHSSACLADIFSHTYSFHHDH</sequence>
<evidence type="ECO:0000256" key="2">
    <source>
        <dbReference type="ARBA" id="ARBA00006513"/>
    </source>
</evidence>
<evidence type="ECO:0000256" key="7">
    <source>
        <dbReference type="ARBA" id="ARBA00022989"/>
    </source>
</evidence>
<keyword evidence="7" id="KW-1133">Transmembrane helix</keyword>
<gene>
    <name evidence="11" type="ORF">OFUS_LOCUS990</name>
</gene>
<keyword evidence="5" id="KW-0812">Transmembrane</keyword>
<keyword evidence="9" id="KW-0472">Membrane</keyword>
<evidence type="ECO:0000313" key="12">
    <source>
        <dbReference type="Proteomes" id="UP000749559"/>
    </source>
</evidence>
<dbReference type="AlphaFoldDB" id="A0A8J1U9S7"/>
<evidence type="ECO:0000256" key="8">
    <source>
        <dbReference type="ARBA" id="ARBA00023065"/>
    </source>
</evidence>